<dbReference type="PANTHER" id="PTHR43781:SF1">
    <property type="entry name" value="SACCHAROPINE DEHYDROGENASE"/>
    <property type="match status" value="1"/>
</dbReference>
<dbReference type="InterPro" id="IPR036291">
    <property type="entry name" value="NAD(P)-bd_dom_sf"/>
</dbReference>
<dbReference type="PANTHER" id="PTHR43781">
    <property type="entry name" value="SACCHAROPINE DEHYDROGENASE"/>
    <property type="match status" value="1"/>
</dbReference>
<gene>
    <name evidence="2" type="ORF">GCM10023320_75260</name>
</gene>
<accession>A0ABP9P2J0</accession>
<reference evidence="3" key="1">
    <citation type="journal article" date="2019" name="Int. J. Syst. Evol. Microbiol.">
        <title>The Global Catalogue of Microorganisms (GCM) 10K type strain sequencing project: providing services to taxonomists for standard genome sequencing and annotation.</title>
        <authorList>
            <consortium name="The Broad Institute Genomics Platform"/>
            <consortium name="The Broad Institute Genome Sequencing Center for Infectious Disease"/>
            <person name="Wu L."/>
            <person name="Ma J."/>
        </authorList>
    </citation>
    <scope>NUCLEOTIDE SEQUENCE [LARGE SCALE GENOMIC DNA]</scope>
    <source>
        <strain evidence="3">JCM 18302</strain>
    </source>
</reference>
<dbReference type="Pfam" id="PF03435">
    <property type="entry name" value="Sacchrp_dh_NADP"/>
    <property type="match status" value="1"/>
</dbReference>
<comment type="caution">
    <text evidence="2">The sequence shown here is derived from an EMBL/GenBank/DDBJ whole genome shotgun (WGS) entry which is preliminary data.</text>
</comment>
<dbReference type="InterPro" id="IPR005097">
    <property type="entry name" value="Sacchrp_dh_NADP-bd"/>
</dbReference>
<evidence type="ECO:0000313" key="2">
    <source>
        <dbReference type="EMBL" id="GAA5139330.1"/>
    </source>
</evidence>
<protein>
    <recommendedName>
        <fullName evidence="1">Saccharopine dehydrogenase NADP binding domain-containing protein</fullName>
    </recommendedName>
</protein>
<feature type="domain" description="Saccharopine dehydrogenase NADP binding" evidence="1">
    <location>
        <begin position="28"/>
        <end position="124"/>
    </location>
</feature>
<name>A0ABP9P2J0_9PSEU</name>
<evidence type="ECO:0000313" key="3">
    <source>
        <dbReference type="Proteomes" id="UP001500804"/>
    </source>
</evidence>
<sequence>MALLRFNRSKATLLRDGGATVIAMSARVVVFGATGYTGARTAEALVSRGVRPVLAGRDPGRLAALAQRLGGLETAVAQVTDRASVAALVGRGDVLVTTVGPFTELGAPAVAAAADAGAVYLDSTGEPPFIRSVHERWGPVAERSGAALLTAFGNDYVPGVLAGALALRAAGEGADRVDIGYFMTGLGKGQPFSRGTLRSLAGIATQPLYAWRDGALRTEPAGARMRTFDVAGRPRPGVTIGASEQFALPRIAPGLRTVDVYLGWFGRASAAVHAGARIAPLLSRVPPRATATVADVLTRRVPSDPAAHALAGARSHFIAEVFDVTGTLLARTRLTAPEPYAITADLLAWGARRAAEHGVHGSGALDAVAAFGLDDLTAGAAEAGIVEEN</sequence>
<dbReference type="EMBL" id="BAABJO010000043">
    <property type="protein sequence ID" value="GAA5139330.1"/>
    <property type="molecule type" value="Genomic_DNA"/>
</dbReference>
<dbReference type="Proteomes" id="UP001500804">
    <property type="component" value="Unassembled WGS sequence"/>
</dbReference>
<organism evidence="2 3">
    <name type="scientific">Pseudonocardia adelaidensis</name>
    <dbReference type="NCBI Taxonomy" id="648754"/>
    <lineage>
        <taxon>Bacteria</taxon>
        <taxon>Bacillati</taxon>
        <taxon>Actinomycetota</taxon>
        <taxon>Actinomycetes</taxon>
        <taxon>Pseudonocardiales</taxon>
        <taxon>Pseudonocardiaceae</taxon>
        <taxon>Pseudonocardia</taxon>
    </lineage>
</organism>
<proteinExistence type="predicted"/>
<dbReference type="Gene3D" id="3.40.50.720">
    <property type="entry name" value="NAD(P)-binding Rossmann-like Domain"/>
    <property type="match status" value="1"/>
</dbReference>
<dbReference type="SUPFAM" id="SSF51735">
    <property type="entry name" value="NAD(P)-binding Rossmann-fold domains"/>
    <property type="match status" value="1"/>
</dbReference>
<keyword evidence="3" id="KW-1185">Reference proteome</keyword>
<evidence type="ECO:0000259" key="1">
    <source>
        <dbReference type="Pfam" id="PF03435"/>
    </source>
</evidence>